<dbReference type="InterPro" id="IPR036388">
    <property type="entry name" value="WH-like_DNA-bd_sf"/>
</dbReference>
<sequence length="287" mass="31794">MIDRYLLRYFLAVIDEGNFSRAAARCNVSQPTLSIGIAKLEGLIGRKLFDRTNRRVALTAAGAELAARARRIESEFLAAERETTATAARPLIRVGLLASIPVQWLRDMARECALCAATEQVEFFEGRERELSEALLRGRIDAALTLIRSGERRFDSEALVEEGYALALSAEHPLAAREEIAAEDLVAETMIVRRHCEALPATSRYFTSRGVRPFFALRTFDDSRALALVQGGLGITVMPDSFNAPGVVRPRLAGFDQRRTIGLCYAAGLDQQRRRESPVLAVMRRLG</sequence>
<dbReference type="InterPro" id="IPR000847">
    <property type="entry name" value="LysR_HTH_N"/>
</dbReference>
<evidence type="ECO:0000259" key="5">
    <source>
        <dbReference type="PROSITE" id="PS50931"/>
    </source>
</evidence>
<dbReference type="PANTHER" id="PTHR30346:SF28">
    <property type="entry name" value="HTH-TYPE TRANSCRIPTIONAL REGULATOR CYNR"/>
    <property type="match status" value="1"/>
</dbReference>
<dbReference type="Gene3D" id="3.40.190.10">
    <property type="entry name" value="Periplasmic binding protein-like II"/>
    <property type="match status" value="2"/>
</dbReference>
<dbReference type="CDD" id="cd05466">
    <property type="entry name" value="PBP2_LTTR_substrate"/>
    <property type="match status" value="1"/>
</dbReference>
<dbReference type="RefSeq" id="WP_380888334.1">
    <property type="nucleotide sequence ID" value="NZ_JBHUDY010000001.1"/>
</dbReference>
<dbReference type="InterPro" id="IPR036390">
    <property type="entry name" value="WH_DNA-bd_sf"/>
</dbReference>
<reference evidence="7" key="1">
    <citation type="journal article" date="2019" name="Int. J. Syst. Evol. Microbiol.">
        <title>The Global Catalogue of Microorganisms (GCM) 10K type strain sequencing project: providing services to taxonomists for standard genome sequencing and annotation.</title>
        <authorList>
            <consortium name="The Broad Institute Genomics Platform"/>
            <consortium name="The Broad Institute Genome Sequencing Center for Infectious Disease"/>
            <person name="Wu L."/>
            <person name="Ma J."/>
        </authorList>
    </citation>
    <scope>NUCLEOTIDE SEQUENCE [LARGE SCALE GENOMIC DNA]</scope>
    <source>
        <strain evidence="7">CGMCC 1.16275</strain>
    </source>
</reference>
<dbReference type="Proteomes" id="UP001597115">
    <property type="component" value="Unassembled WGS sequence"/>
</dbReference>
<feature type="domain" description="HTH lysR-type" evidence="5">
    <location>
        <begin position="2"/>
        <end position="59"/>
    </location>
</feature>
<comment type="similarity">
    <text evidence="1">Belongs to the LysR transcriptional regulatory family.</text>
</comment>
<keyword evidence="4" id="KW-0804">Transcription</keyword>
<dbReference type="Pfam" id="PF00126">
    <property type="entry name" value="HTH_1"/>
    <property type="match status" value="1"/>
</dbReference>
<gene>
    <name evidence="6" type="ORF">ACFSCW_08065</name>
</gene>
<protein>
    <submittedName>
        <fullName evidence="6">LysR family transcriptional regulator</fullName>
    </submittedName>
</protein>
<dbReference type="SUPFAM" id="SSF53850">
    <property type="entry name" value="Periplasmic binding protein-like II"/>
    <property type="match status" value="1"/>
</dbReference>
<dbReference type="PRINTS" id="PR00039">
    <property type="entry name" value="HTHLYSR"/>
</dbReference>
<evidence type="ECO:0000313" key="6">
    <source>
        <dbReference type="EMBL" id="MFD1611753.1"/>
    </source>
</evidence>
<evidence type="ECO:0000256" key="2">
    <source>
        <dbReference type="ARBA" id="ARBA00023015"/>
    </source>
</evidence>
<keyword evidence="3" id="KW-0238">DNA-binding</keyword>
<dbReference type="SUPFAM" id="SSF46785">
    <property type="entry name" value="Winged helix' DNA-binding domain"/>
    <property type="match status" value="1"/>
</dbReference>
<dbReference type="EMBL" id="JBHUDY010000001">
    <property type="protein sequence ID" value="MFD1611753.1"/>
    <property type="molecule type" value="Genomic_DNA"/>
</dbReference>
<organism evidence="6 7">
    <name type="scientific">Sphingomonas tabacisoli</name>
    <dbReference type="NCBI Taxonomy" id="2249466"/>
    <lineage>
        <taxon>Bacteria</taxon>
        <taxon>Pseudomonadati</taxon>
        <taxon>Pseudomonadota</taxon>
        <taxon>Alphaproteobacteria</taxon>
        <taxon>Sphingomonadales</taxon>
        <taxon>Sphingomonadaceae</taxon>
        <taxon>Sphingomonas</taxon>
    </lineage>
</organism>
<dbReference type="InterPro" id="IPR005119">
    <property type="entry name" value="LysR_subst-bd"/>
</dbReference>
<keyword evidence="7" id="KW-1185">Reference proteome</keyword>
<accession>A0ABW4I1I5</accession>
<dbReference type="Gene3D" id="1.10.10.10">
    <property type="entry name" value="Winged helix-like DNA-binding domain superfamily/Winged helix DNA-binding domain"/>
    <property type="match status" value="1"/>
</dbReference>
<keyword evidence="2" id="KW-0805">Transcription regulation</keyword>
<evidence type="ECO:0000256" key="1">
    <source>
        <dbReference type="ARBA" id="ARBA00009437"/>
    </source>
</evidence>
<name>A0ABW4I1I5_9SPHN</name>
<evidence type="ECO:0000313" key="7">
    <source>
        <dbReference type="Proteomes" id="UP001597115"/>
    </source>
</evidence>
<dbReference type="PANTHER" id="PTHR30346">
    <property type="entry name" value="TRANSCRIPTIONAL DUAL REGULATOR HCAR-RELATED"/>
    <property type="match status" value="1"/>
</dbReference>
<evidence type="ECO:0000256" key="3">
    <source>
        <dbReference type="ARBA" id="ARBA00023125"/>
    </source>
</evidence>
<dbReference type="Pfam" id="PF03466">
    <property type="entry name" value="LysR_substrate"/>
    <property type="match status" value="1"/>
</dbReference>
<comment type="caution">
    <text evidence="6">The sequence shown here is derived from an EMBL/GenBank/DDBJ whole genome shotgun (WGS) entry which is preliminary data.</text>
</comment>
<dbReference type="PROSITE" id="PS50931">
    <property type="entry name" value="HTH_LYSR"/>
    <property type="match status" value="1"/>
</dbReference>
<evidence type="ECO:0000256" key="4">
    <source>
        <dbReference type="ARBA" id="ARBA00023163"/>
    </source>
</evidence>
<proteinExistence type="inferred from homology"/>